<reference evidence="2" key="1">
    <citation type="journal article" date="2019" name="Int. J. Syst. Evol. Microbiol.">
        <title>The Global Catalogue of Microorganisms (GCM) 10K type strain sequencing project: providing services to taxonomists for standard genome sequencing and annotation.</title>
        <authorList>
            <consortium name="The Broad Institute Genomics Platform"/>
            <consortium name="The Broad Institute Genome Sequencing Center for Infectious Disease"/>
            <person name="Wu L."/>
            <person name="Ma J."/>
        </authorList>
    </citation>
    <scope>NUCLEOTIDE SEQUENCE [LARGE SCALE GENOMIC DNA]</scope>
    <source>
        <strain evidence="2">JCM 31486</strain>
    </source>
</reference>
<accession>A0ABW3MB24</accession>
<evidence type="ECO:0000313" key="1">
    <source>
        <dbReference type="EMBL" id="MFD1047747.1"/>
    </source>
</evidence>
<protein>
    <submittedName>
        <fullName evidence="1">Uncharacterized protein</fullName>
    </submittedName>
</protein>
<sequence length="136" mass="14714">MTTTTYTEVATADGAWACPVLLPSTDFGLVRNVLMDLATSTGVPVAALAYGDTEEPGLHPGAVEHAPQEIDALLARQNPATHWQTTTVRILSARYIDRTTTRWYDEVGVLVHADHDLSPLMGLVALATGQRRFVIT</sequence>
<feature type="non-terminal residue" evidence="1">
    <location>
        <position position="136"/>
    </location>
</feature>
<organism evidence="1 2">
    <name type="scientific">Kibdelosporangium lantanae</name>
    <dbReference type="NCBI Taxonomy" id="1497396"/>
    <lineage>
        <taxon>Bacteria</taxon>
        <taxon>Bacillati</taxon>
        <taxon>Actinomycetota</taxon>
        <taxon>Actinomycetes</taxon>
        <taxon>Pseudonocardiales</taxon>
        <taxon>Pseudonocardiaceae</taxon>
        <taxon>Kibdelosporangium</taxon>
    </lineage>
</organism>
<proteinExistence type="predicted"/>
<name>A0ABW3MB24_9PSEU</name>
<comment type="caution">
    <text evidence="1">The sequence shown here is derived from an EMBL/GenBank/DDBJ whole genome shotgun (WGS) entry which is preliminary data.</text>
</comment>
<gene>
    <name evidence="1" type="ORF">ACFQ1S_20510</name>
</gene>
<dbReference type="EMBL" id="JBHTIS010001231">
    <property type="protein sequence ID" value="MFD1047747.1"/>
    <property type="molecule type" value="Genomic_DNA"/>
</dbReference>
<evidence type="ECO:0000313" key="2">
    <source>
        <dbReference type="Proteomes" id="UP001597045"/>
    </source>
</evidence>
<dbReference type="Proteomes" id="UP001597045">
    <property type="component" value="Unassembled WGS sequence"/>
</dbReference>
<keyword evidence="2" id="KW-1185">Reference proteome</keyword>